<dbReference type="GO" id="GO:0000045">
    <property type="term" value="P:autophagosome assembly"/>
    <property type="evidence" value="ECO:0007669"/>
    <property type="project" value="TreeGrafter"/>
</dbReference>
<evidence type="ECO:0000256" key="5">
    <source>
        <dbReference type="ARBA" id="ARBA00022741"/>
    </source>
</evidence>
<dbReference type="Proteomes" id="UP000246991">
    <property type="component" value="Unassembled WGS sequence"/>
</dbReference>
<accession>A0A317SWB1</accession>
<dbReference type="InterPro" id="IPR000719">
    <property type="entry name" value="Prot_kinase_dom"/>
</dbReference>
<keyword evidence="6 13" id="KW-0418">Kinase</keyword>
<evidence type="ECO:0000256" key="4">
    <source>
        <dbReference type="ARBA" id="ARBA00022679"/>
    </source>
</evidence>
<comment type="catalytic activity">
    <reaction evidence="11">
        <text>L-seryl-[protein] + ATP = O-phospho-L-seryl-[protein] + ADP + H(+)</text>
        <dbReference type="Rhea" id="RHEA:17989"/>
        <dbReference type="Rhea" id="RHEA-COMP:9863"/>
        <dbReference type="Rhea" id="RHEA-COMP:11604"/>
        <dbReference type="ChEBI" id="CHEBI:15378"/>
        <dbReference type="ChEBI" id="CHEBI:29999"/>
        <dbReference type="ChEBI" id="CHEBI:30616"/>
        <dbReference type="ChEBI" id="CHEBI:83421"/>
        <dbReference type="ChEBI" id="CHEBI:456216"/>
        <dbReference type="EC" id="2.7.11.1"/>
    </reaction>
</comment>
<keyword evidence="14" id="KW-1185">Reference proteome</keyword>
<evidence type="ECO:0000259" key="12">
    <source>
        <dbReference type="PROSITE" id="PS50011"/>
    </source>
</evidence>
<evidence type="ECO:0000256" key="11">
    <source>
        <dbReference type="ARBA" id="ARBA00048679"/>
    </source>
</evidence>
<evidence type="ECO:0000313" key="14">
    <source>
        <dbReference type="Proteomes" id="UP000246991"/>
    </source>
</evidence>
<dbReference type="OrthoDB" id="10252171at2759"/>
<evidence type="ECO:0000256" key="8">
    <source>
        <dbReference type="ARBA" id="ARBA00023006"/>
    </source>
</evidence>
<dbReference type="GO" id="GO:0034045">
    <property type="term" value="C:phagophore assembly site membrane"/>
    <property type="evidence" value="ECO:0007669"/>
    <property type="project" value="UniProtKB-SubCell"/>
</dbReference>
<dbReference type="InterPro" id="IPR045269">
    <property type="entry name" value="Atg1-like"/>
</dbReference>
<dbReference type="SUPFAM" id="SSF56112">
    <property type="entry name" value="Protein kinase-like (PK-like)"/>
    <property type="match status" value="1"/>
</dbReference>
<gene>
    <name evidence="13" type="ORF">C7212DRAFT_276839</name>
</gene>
<comment type="catalytic activity">
    <reaction evidence="10">
        <text>L-threonyl-[protein] + ATP = O-phospho-L-threonyl-[protein] + ADP + H(+)</text>
        <dbReference type="Rhea" id="RHEA:46608"/>
        <dbReference type="Rhea" id="RHEA-COMP:11060"/>
        <dbReference type="Rhea" id="RHEA-COMP:11605"/>
        <dbReference type="ChEBI" id="CHEBI:15378"/>
        <dbReference type="ChEBI" id="CHEBI:30013"/>
        <dbReference type="ChEBI" id="CHEBI:30616"/>
        <dbReference type="ChEBI" id="CHEBI:61977"/>
        <dbReference type="ChEBI" id="CHEBI:456216"/>
        <dbReference type="EC" id="2.7.11.1"/>
    </reaction>
</comment>
<evidence type="ECO:0000256" key="2">
    <source>
        <dbReference type="ARBA" id="ARBA00012513"/>
    </source>
</evidence>
<dbReference type="AlphaFoldDB" id="A0A317SWB1"/>
<evidence type="ECO:0000313" key="13">
    <source>
        <dbReference type="EMBL" id="PWW77817.1"/>
    </source>
</evidence>
<dbReference type="Gene3D" id="1.10.510.10">
    <property type="entry name" value="Transferase(Phosphotransferase) domain 1"/>
    <property type="match status" value="1"/>
</dbReference>
<evidence type="ECO:0000256" key="9">
    <source>
        <dbReference type="ARBA" id="ARBA00030237"/>
    </source>
</evidence>
<keyword evidence="5" id="KW-0547">Nucleotide-binding</keyword>
<dbReference type="PROSITE" id="PS00108">
    <property type="entry name" value="PROTEIN_KINASE_ST"/>
    <property type="match status" value="1"/>
</dbReference>
<evidence type="ECO:0000256" key="6">
    <source>
        <dbReference type="ARBA" id="ARBA00022777"/>
    </source>
</evidence>
<evidence type="ECO:0000256" key="10">
    <source>
        <dbReference type="ARBA" id="ARBA00047899"/>
    </source>
</evidence>
<dbReference type="SMART" id="SM00220">
    <property type="entry name" value="S_TKc"/>
    <property type="match status" value="1"/>
</dbReference>
<dbReference type="GO" id="GO:0005524">
    <property type="term" value="F:ATP binding"/>
    <property type="evidence" value="ECO:0007669"/>
    <property type="project" value="UniProtKB-KW"/>
</dbReference>
<dbReference type="EMBL" id="PYWC01000019">
    <property type="protein sequence ID" value="PWW77817.1"/>
    <property type="molecule type" value="Genomic_DNA"/>
</dbReference>
<dbReference type="EC" id="2.7.11.1" evidence="2"/>
<comment type="caution">
    <text evidence="13">The sequence shown here is derived from an EMBL/GenBank/DDBJ whole genome shotgun (WGS) entry which is preliminary data.</text>
</comment>
<keyword evidence="3" id="KW-0723">Serine/threonine-protein kinase</keyword>
<dbReference type="GO" id="GO:0004674">
    <property type="term" value="F:protein serine/threonine kinase activity"/>
    <property type="evidence" value="ECO:0007669"/>
    <property type="project" value="UniProtKB-KW"/>
</dbReference>
<keyword evidence="8" id="KW-0072">Autophagy</keyword>
<dbReference type="STRING" id="42249.A0A317SWB1"/>
<keyword evidence="4" id="KW-0808">Transferase</keyword>
<dbReference type="InterPro" id="IPR011009">
    <property type="entry name" value="Kinase-like_dom_sf"/>
</dbReference>
<comment type="subcellular location">
    <subcellularLocation>
        <location evidence="1">Preautophagosomal structure membrane</location>
        <topology evidence="1">Peripheral membrane protein</topology>
    </subcellularLocation>
</comment>
<dbReference type="GO" id="GO:0005829">
    <property type="term" value="C:cytosol"/>
    <property type="evidence" value="ECO:0007669"/>
    <property type="project" value="TreeGrafter"/>
</dbReference>
<keyword evidence="7" id="KW-0067">ATP-binding</keyword>
<dbReference type="GO" id="GO:0005776">
    <property type="term" value="C:autophagosome"/>
    <property type="evidence" value="ECO:0007669"/>
    <property type="project" value="TreeGrafter"/>
</dbReference>
<feature type="domain" description="Protein kinase" evidence="12">
    <location>
        <begin position="110"/>
        <end position="380"/>
    </location>
</feature>
<evidence type="ECO:0000256" key="1">
    <source>
        <dbReference type="ARBA" id="ARBA00004623"/>
    </source>
</evidence>
<reference evidence="13 14" key="1">
    <citation type="submission" date="2018-03" db="EMBL/GenBank/DDBJ databases">
        <title>Genomes of Pezizomycetes fungi and the evolution of truffles.</title>
        <authorList>
            <person name="Murat C."/>
            <person name="Payen T."/>
            <person name="Noel B."/>
            <person name="Kuo A."/>
            <person name="Martin F.M."/>
        </authorList>
    </citation>
    <scope>NUCLEOTIDE SEQUENCE [LARGE SCALE GENOMIC DNA]</scope>
    <source>
        <strain evidence="13">091103-1</strain>
    </source>
</reference>
<dbReference type="InterPro" id="IPR008271">
    <property type="entry name" value="Ser/Thr_kinase_AS"/>
</dbReference>
<dbReference type="GO" id="GO:0010506">
    <property type="term" value="P:regulation of autophagy"/>
    <property type="evidence" value="ECO:0007669"/>
    <property type="project" value="InterPro"/>
</dbReference>
<evidence type="ECO:0000256" key="7">
    <source>
        <dbReference type="ARBA" id="ARBA00022840"/>
    </source>
</evidence>
<organism evidence="13 14">
    <name type="scientific">Tuber magnatum</name>
    <name type="common">white Piedmont truffle</name>
    <dbReference type="NCBI Taxonomy" id="42249"/>
    <lineage>
        <taxon>Eukaryota</taxon>
        <taxon>Fungi</taxon>
        <taxon>Dikarya</taxon>
        <taxon>Ascomycota</taxon>
        <taxon>Pezizomycotina</taxon>
        <taxon>Pezizomycetes</taxon>
        <taxon>Pezizales</taxon>
        <taxon>Tuberaceae</taxon>
        <taxon>Tuber</taxon>
    </lineage>
</organism>
<dbReference type="PANTHER" id="PTHR24348">
    <property type="entry name" value="SERINE/THREONINE-PROTEIN KINASE UNC-51-RELATED"/>
    <property type="match status" value="1"/>
</dbReference>
<dbReference type="PROSITE" id="PS50011">
    <property type="entry name" value="PROTEIN_KINASE_DOM"/>
    <property type="match status" value="1"/>
</dbReference>
<evidence type="ECO:0000256" key="3">
    <source>
        <dbReference type="ARBA" id="ARBA00022527"/>
    </source>
</evidence>
<name>A0A317SWB1_9PEZI</name>
<dbReference type="PANTHER" id="PTHR24348:SF22">
    <property type="entry name" value="NON-SPECIFIC SERINE_THREONINE PROTEIN KINASE"/>
    <property type="match status" value="1"/>
</dbReference>
<dbReference type="Pfam" id="PF00069">
    <property type="entry name" value="Pkinase"/>
    <property type="match status" value="1"/>
</dbReference>
<sequence>MYRSSNPFVMTDENQNLYFSGNTNSFNVSNSYNDPATFRRDGKSAGPMHMPPGFPFPPGAFDSIKQVSQLGGIGALSSGNFGKHIPAWTQNIINGVLVPGGPSNAVEPEWKMNVGIGHGTFGAVFLEQVEVNRHGTIESELWAVKRIPKGVQSFPADRYMEEIALLGALKQNELFVKFIKHTEDSHNVYIAMEYLTLGDMSKTFADGYKWGEDDVHVVMEQLLMGVAVMHKEGIAHRDLKPENVFLSLPDPAQSVLRVKIGDFGTSKRVPVNNNSTFLNTTTGTCSYMAPEVDGNEGQTIYTRKVDVWSVGCVLYRAVTGNVPFNSRQAVWRYSIGVKFPPAGVENIGLSQDAIGFLAAVLQPDPKTRPTAEECLKLPWVTNKPSSPHFRIGADLHMRLRTRQAADQARLNAKINGETSG</sequence>
<proteinExistence type="predicted"/>
<protein>
    <recommendedName>
        <fullName evidence="2">non-specific serine/threonine protein kinase</fullName>
        <ecNumber evidence="2">2.7.11.1</ecNumber>
    </recommendedName>
    <alternativeName>
        <fullName evidence="9">Autophagy-related protein 1</fullName>
    </alternativeName>
</protein>